<accession>A0A7W8DRL8</accession>
<feature type="signal peptide" evidence="1">
    <location>
        <begin position="1"/>
        <end position="20"/>
    </location>
</feature>
<dbReference type="AlphaFoldDB" id="A0A7W8DRL8"/>
<evidence type="ECO:0000313" key="2">
    <source>
        <dbReference type="EMBL" id="MBB5039633.1"/>
    </source>
</evidence>
<keyword evidence="3" id="KW-1185">Reference proteome</keyword>
<evidence type="ECO:0000313" key="3">
    <source>
        <dbReference type="Proteomes" id="UP000534294"/>
    </source>
</evidence>
<sequence length="310" mass="33727">MRSFLCLLSLTLLPALGSLAQVQQGRELVMLDSKKLVHDISINATVATTITFPEKITLLTGFGLVTDPNSAAQMTQSKVAIVHYENVIGDTLVVRLVKPGEPCHATVRTSRHIHLLRFVPADEANLAVIVSPPQEKDAAAPTTPEQVVKNRIDFNSEELVGMLSKIKSRKALQSLNPGLFQGWQERNGLDMTSTYKNVNATIYEIQRNPAKDIIAFRCHLVNTGTETYEFEPNGVKIRVGERSYNAQLVDCSGIAPPGQKVLMDILLQGGPGGGREGLSINQDFRVELPEAGRSQISPALFGDASADNSK</sequence>
<dbReference type="EMBL" id="JACHIF010000009">
    <property type="protein sequence ID" value="MBB5039633.1"/>
    <property type="molecule type" value="Genomic_DNA"/>
</dbReference>
<keyword evidence="1" id="KW-0732">Signal</keyword>
<feature type="chain" id="PRO_5031031604" evidence="1">
    <location>
        <begin position="21"/>
        <end position="310"/>
    </location>
</feature>
<organism evidence="2 3">
    <name type="scientific">Prosthecobacter dejongeii</name>
    <dbReference type="NCBI Taxonomy" id="48465"/>
    <lineage>
        <taxon>Bacteria</taxon>
        <taxon>Pseudomonadati</taxon>
        <taxon>Verrucomicrobiota</taxon>
        <taxon>Verrucomicrobiia</taxon>
        <taxon>Verrucomicrobiales</taxon>
        <taxon>Verrucomicrobiaceae</taxon>
        <taxon>Prosthecobacter</taxon>
    </lineage>
</organism>
<gene>
    <name evidence="2" type="ORF">HNQ64_003908</name>
</gene>
<reference evidence="2 3" key="1">
    <citation type="submission" date="2020-08" db="EMBL/GenBank/DDBJ databases">
        <title>Genomic Encyclopedia of Type Strains, Phase IV (KMG-IV): sequencing the most valuable type-strain genomes for metagenomic binning, comparative biology and taxonomic classification.</title>
        <authorList>
            <person name="Goeker M."/>
        </authorList>
    </citation>
    <scope>NUCLEOTIDE SEQUENCE [LARGE SCALE GENOMIC DNA]</scope>
    <source>
        <strain evidence="2 3">DSM 12251</strain>
    </source>
</reference>
<comment type="caution">
    <text evidence="2">The sequence shown here is derived from an EMBL/GenBank/DDBJ whole genome shotgun (WGS) entry which is preliminary data.</text>
</comment>
<evidence type="ECO:0000256" key="1">
    <source>
        <dbReference type="SAM" id="SignalP"/>
    </source>
</evidence>
<name>A0A7W8DRL8_9BACT</name>
<proteinExistence type="predicted"/>
<dbReference type="Proteomes" id="UP000534294">
    <property type="component" value="Unassembled WGS sequence"/>
</dbReference>
<protein>
    <submittedName>
        <fullName evidence="2">Uncharacterized protein</fullName>
    </submittedName>
</protein>
<dbReference type="RefSeq" id="WP_184211602.1">
    <property type="nucleotide sequence ID" value="NZ_JACHIF010000009.1"/>
</dbReference>